<protein>
    <submittedName>
        <fullName evidence="1">Uncharacterized protein</fullName>
    </submittedName>
</protein>
<dbReference type="KEGG" id="xor:XOC_3562"/>
<dbReference type="EMBL" id="CP003057">
    <property type="protein sequence ID" value="AEQ97654.1"/>
    <property type="molecule type" value="Genomic_DNA"/>
</dbReference>
<dbReference type="HOGENOM" id="CLU_2703944_0_0_6"/>
<proteinExistence type="predicted"/>
<reference evidence="1 2" key="1">
    <citation type="journal article" date="2011" name="J. Bacteriol.">
        <title>Two new complete genome sequences offer insight into host and tissue specificity of plant pathogenic Xanthomonas spp.</title>
        <authorList>
            <person name="Bogdanove A.J."/>
            <person name="Koebnik R."/>
            <person name="Lu H."/>
            <person name="Furutani A."/>
            <person name="Angiuoli S.V."/>
            <person name="Patil P.B."/>
            <person name="Van Sluys M.A."/>
            <person name="Ryan R.P."/>
            <person name="Meyer D.F."/>
            <person name="Han S.W."/>
            <person name="Aparna G."/>
            <person name="Rajaram M."/>
            <person name="Delcher A.L."/>
            <person name="Phillippy A.M."/>
            <person name="Puiu D."/>
            <person name="Schatz M.C."/>
            <person name="Shumway M."/>
            <person name="Sommer D.D."/>
            <person name="Trapnell C."/>
            <person name="Benahmed F."/>
            <person name="Dimitrov G."/>
            <person name="Madupu R."/>
            <person name="Radune D."/>
            <person name="Sullivan S."/>
            <person name="Jha G."/>
            <person name="Ishihara H."/>
            <person name="Lee S.W."/>
            <person name="Pandey A."/>
            <person name="Sharma V."/>
            <person name="Sriariyanun M."/>
            <person name="Szurek B."/>
            <person name="Vera-Cruz C.M."/>
            <person name="Dorman K.S."/>
            <person name="Ronald P.C."/>
            <person name="Verdier V."/>
            <person name="Dow J.M."/>
            <person name="Sonti R.V."/>
            <person name="Tsuge S."/>
            <person name="Brendel V.P."/>
            <person name="Rabinowicz P.D."/>
            <person name="Leach J.E."/>
            <person name="White F.F."/>
            <person name="Salzberg S.L."/>
        </authorList>
    </citation>
    <scope>NUCLEOTIDE SEQUENCE [LARGE SCALE GENOMIC DNA]</scope>
    <source>
        <strain evidence="1 2">BLS256</strain>
    </source>
</reference>
<accession>G7TED7</accession>
<dbReference type="Proteomes" id="UP000008851">
    <property type="component" value="Chromosome"/>
</dbReference>
<name>G7TED7_XANOB</name>
<sequence length="73" mass="8402">MMVEAMRLSAFNATKIHKRHLGRPVIFTAPWPHRSRISTTIPPFSRLHVATVRSRCAFVCIDLVAQLDYSTFF</sequence>
<dbReference type="AlphaFoldDB" id="G7TED7"/>
<evidence type="ECO:0000313" key="2">
    <source>
        <dbReference type="Proteomes" id="UP000008851"/>
    </source>
</evidence>
<evidence type="ECO:0000313" key="1">
    <source>
        <dbReference type="EMBL" id="AEQ97654.1"/>
    </source>
</evidence>
<gene>
    <name evidence="1" type="ORF">XOC_3562</name>
</gene>
<organism evidence="1 2">
    <name type="scientific">Xanthomonas oryzae pv. oryzicola (strain BLS256)</name>
    <dbReference type="NCBI Taxonomy" id="383407"/>
    <lineage>
        <taxon>Bacteria</taxon>
        <taxon>Pseudomonadati</taxon>
        <taxon>Pseudomonadota</taxon>
        <taxon>Gammaproteobacteria</taxon>
        <taxon>Lysobacterales</taxon>
        <taxon>Lysobacteraceae</taxon>
        <taxon>Xanthomonas</taxon>
    </lineage>
</organism>